<accession>A0A346XYB1</accession>
<reference evidence="2 3" key="1">
    <citation type="submission" date="2018-09" db="EMBL/GenBank/DDBJ databases">
        <title>Complete genome sequence of Euzebya sp. DY32-46 isolated from seawater of Pacific Ocean.</title>
        <authorList>
            <person name="Xu L."/>
            <person name="Wu Y.-H."/>
            <person name="Xu X.-W."/>
        </authorList>
    </citation>
    <scope>NUCLEOTIDE SEQUENCE [LARGE SCALE GENOMIC DNA]</scope>
    <source>
        <strain evidence="2 3">DY32-46</strain>
    </source>
</reference>
<dbReference type="KEGG" id="euz:DVS28_a2527"/>
<dbReference type="PIRSF" id="PIRSF002741">
    <property type="entry name" value="MppA"/>
    <property type="match status" value="1"/>
</dbReference>
<proteinExistence type="predicted"/>
<dbReference type="InterPro" id="IPR039424">
    <property type="entry name" value="SBP_5"/>
</dbReference>
<dbReference type="CDD" id="cd00995">
    <property type="entry name" value="PBP2_NikA_DppA_OppA_like"/>
    <property type="match status" value="1"/>
</dbReference>
<gene>
    <name evidence="2" type="ORF">DVS28_a2527</name>
</gene>
<dbReference type="GO" id="GO:0015833">
    <property type="term" value="P:peptide transport"/>
    <property type="evidence" value="ECO:0007669"/>
    <property type="project" value="TreeGrafter"/>
</dbReference>
<dbReference type="Gene3D" id="3.40.190.10">
    <property type="entry name" value="Periplasmic binding protein-like II"/>
    <property type="match status" value="1"/>
</dbReference>
<organism evidence="2 3">
    <name type="scientific">Euzebya pacifica</name>
    <dbReference type="NCBI Taxonomy" id="1608957"/>
    <lineage>
        <taxon>Bacteria</taxon>
        <taxon>Bacillati</taxon>
        <taxon>Actinomycetota</taxon>
        <taxon>Nitriliruptoria</taxon>
        <taxon>Euzebyales</taxon>
    </lineage>
</organism>
<dbReference type="GO" id="GO:1904680">
    <property type="term" value="F:peptide transmembrane transporter activity"/>
    <property type="evidence" value="ECO:0007669"/>
    <property type="project" value="TreeGrafter"/>
</dbReference>
<dbReference type="AlphaFoldDB" id="A0A346XYB1"/>
<dbReference type="Pfam" id="PF00496">
    <property type="entry name" value="SBP_bac_5"/>
    <property type="match status" value="1"/>
</dbReference>
<dbReference type="PANTHER" id="PTHR30290:SF83">
    <property type="entry name" value="ABC TRANSPORTER SUBSTRATE-BINDING PROTEIN"/>
    <property type="match status" value="1"/>
</dbReference>
<name>A0A346XYB1_9ACTN</name>
<dbReference type="SUPFAM" id="SSF53850">
    <property type="entry name" value="Periplasmic binding protein-like II"/>
    <property type="match status" value="1"/>
</dbReference>
<dbReference type="PANTHER" id="PTHR30290">
    <property type="entry name" value="PERIPLASMIC BINDING COMPONENT OF ABC TRANSPORTER"/>
    <property type="match status" value="1"/>
</dbReference>
<dbReference type="EMBL" id="CP031165">
    <property type="protein sequence ID" value="AXV07208.1"/>
    <property type="molecule type" value="Genomic_DNA"/>
</dbReference>
<dbReference type="Gene3D" id="3.10.105.10">
    <property type="entry name" value="Dipeptide-binding Protein, Domain 3"/>
    <property type="match status" value="1"/>
</dbReference>
<dbReference type="InterPro" id="IPR030678">
    <property type="entry name" value="Peptide/Ni-bd"/>
</dbReference>
<sequence>MLLLTTTACSTTLARQPAAVSTKAPLELAVWVGPSPTLHPHQANPQVTAALFSPLVVIDPESHLPTWGPDVPGALLESVSSEDLRRWDVVVKEGWTWHDGTPVVAEDVARGWQAAIEAGLPIVSTVTDIRVRDKATLSFALAAPYGQLPALLANEAFLPLPPMAIDDPARFAEAPVGNGVYRLAGRQGDALVLDAVSGHPAGTAASDRLLAVRTDQPAADQQLVVVPDGVLALPGDADRPHVVRAPGRQLAYLGFPLTDPRFADPDVRVALSQAIDRQALVELLPEGAVVPADRLLGPGMARSDGPVCTACVHDPDRAAELWSAPDGPLSLWYAADAGHDEVIDAIAGAWSTVLGVDDIQLATLPAEDLLARLAQAEVPGPFRLTWAADAASPSRLLEPLFGPRGSANDFRYRADGIGDRLATADLQRDLEEALDAYATVEQQVLDDLPLVPLWFSTVGVAMDENITAGMDGRGLLDWASVERS</sequence>
<evidence type="ECO:0000313" key="2">
    <source>
        <dbReference type="EMBL" id="AXV07208.1"/>
    </source>
</evidence>
<evidence type="ECO:0000313" key="3">
    <source>
        <dbReference type="Proteomes" id="UP000264006"/>
    </source>
</evidence>
<feature type="domain" description="Solute-binding protein family 5" evidence="1">
    <location>
        <begin position="73"/>
        <end position="407"/>
    </location>
</feature>
<keyword evidence="3" id="KW-1185">Reference proteome</keyword>
<dbReference type="RefSeq" id="WP_164710449.1">
    <property type="nucleotide sequence ID" value="NZ_CP031165.1"/>
</dbReference>
<dbReference type="Proteomes" id="UP000264006">
    <property type="component" value="Chromosome"/>
</dbReference>
<dbReference type="InterPro" id="IPR000914">
    <property type="entry name" value="SBP_5_dom"/>
</dbReference>
<dbReference type="GO" id="GO:0042597">
    <property type="term" value="C:periplasmic space"/>
    <property type="evidence" value="ECO:0007669"/>
    <property type="project" value="UniProtKB-ARBA"/>
</dbReference>
<evidence type="ECO:0000259" key="1">
    <source>
        <dbReference type="Pfam" id="PF00496"/>
    </source>
</evidence>
<protein>
    <submittedName>
        <fullName evidence="2">Oligopeptide ABC transporter, periplasmic oligopeptide-binding protein OppA</fullName>
    </submittedName>
</protein>
<dbReference type="GO" id="GO:0043190">
    <property type="term" value="C:ATP-binding cassette (ABC) transporter complex"/>
    <property type="evidence" value="ECO:0007669"/>
    <property type="project" value="InterPro"/>
</dbReference>